<dbReference type="InterPro" id="IPR045340">
    <property type="entry name" value="DUF6533"/>
</dbReference>
<dbReference type="OrthoDB" id="2686513at2759"/>
<evidence type="ECO:0000313" key="5">
    <source>
        <dbReference type="Proteomes" id="UP000799118"/>
    </source>
</evidence>
<name>A0A6A4I6E9_9AGAR</name>
<evidence type="ECO:0000256" key="1">
    <source>
        <dbReference type="SAM" id="MobiDB-lite"/>
    </source>
</evidence>
<dbReference type="Proteomes" id="UP000799118">
    <property type="component" value="Unassembled WGS sequence"/>
</dbReference>
<evidence type="ECO:0000259" key="3">
    <source>
        <dbReference type="Pfam" id="PF20151"/>
    </source>
</evidence>
<gene>
    <name evidence="4" type="ORF">BT96DRAFT_989399</name>
</gene>
<reference evidence="4" key="1">
    <citation type="journal article" date="2019" name="Environ. Microbiol.">
        <title>Fungal ecological strategies reflected in gene transcription - a case study of two litter decomposers.</title>
        <authorList>
            <person name="Barbi F."/>
            <person name="Kohler A."/>
            <person name="Barry K."/>
            <person name="Baskaran P."/>
            <person name="Daum C."/>
            <person name="Fauchery L."/>
            <person name="Ihrmark K."/>
            <person name="Kuo A."/>
            <person name="LaButti K."/>
            <person name="Lipzen A."/>
            <person name="Morin E."/>
            <person name="Grigoriev I.V."/>
            <person name="Henrissat B."/>
            <person name="Lindahl B."/>
            <person name="Martin F."/>
        </authorList>
    </citation>
    <scope>NUCLEOTIDE SEQUENCE</scope>
    <source>
        <strain evidence="4">JB14</strain>
    </source>
</reference>
<dbReference type="Pfam" id="PF20151">
    <property type="entry name" value="DUF6533"/>
    <property type="match status" value="1"/>
</dbReference>
<organism evidence="4 5">
    <name type="scientific">Gymnopus androsaceus JB14</name>
    <dbReference type="NCBI Taxonomy" id="1447944"/>
    <lineage>
        <taxon>Eukaryota</taxon>
        <taxon>Fungi</taxon>
        <taxon>Dikarya</taxon>
        <taxon>Basidiomycota</taxon>
        <taxon>Agaricomycotina</taxon>
        <taxon>Agaricomycetes</taxon>
        <taxon>Agaricomycetidae</taxon>
        <taxon>Agaricales</taxon>
        <taxon>Marasmiineae</taxon>
        <taxon>Omphalotaceae</taxon>
        <taxon>Gymnopus</taxon>
    </lineage>
</organism>
<keyword evidence="2" id="KW-0472">Membrane</keyword>
<keyword evidence="2" id="KW-0812">Transmembrane</keyword>
<evidence type="ECO:0000313" key="4">
    <source>
        <dbReference type="EMBL" id="KAE9404335.1"/>
    </source>
</evidence>
<feature type="domain" description="DUF6533" evidence="3">
    <location>
        <begin position="39"/>
        <end position="83"/>
    </location>
</feature>
<accession>A0A6A4I6E9</accession>
<feature type="transmembrane region" description="Helical" evidence="2">
    <location>
        <begin position="171"/>
        <end position="194"/>
    </location>
</feature>
<feature type="transmembrane region" description="Helical" evidence="2">
    <location>
        <begin position="127"/>
        <end position="151"/>
    </location>
</feature>
<protein>
    <recommendedName>
        <fullName evidence="3">DUF6533 domain-containing protein</fullName>
    </recommendedName>
</protein>
<feature type="region of interest" description="Disordered" evidence="1">
    <location>
        <begin position="302"/>
        <end position="323"/>
    </location>
</feature>
<feature type="compositionally biased region" description="Gly residues" evidence="1">
    <location>
        <begin position="313"/>
        <end position="323"/>
    </location>
</feature>
<dbReference type="AlphaFoldDB" id="A0A6A4I6E9"/>
<evidence type="ECO:0000256" key="2">
    <source>
        <dbReference type="SAM" id="Phobius"/>
    </source>
</evidence>
<dbReference type="EMBL" id="ML769417">
    <property type="protein sequence ID" value="KAE9404335.1"/>
    <property type="molecule type" value="Genomic_DNA"/>
</dbReference>
<sequence>MSSLDTIETKLQVASLFYNKPTIAERRLPHPIFRKNDIYLHLIAFTFLCYDHFLTFDTEVRLLWKRPNTRSSYLFFLNRYFSFFGNIGLLLSVFFSTELFHALVGIIVAILLTLRIYALYECDKRVLIILSVFLVGGIGLAIVTDLLAHSTKLPSSIPSAGCHDFLNLKNAALVAVGWEALFFYDLLLFGMTILKAYQAHSGSEQSITVNFLNVITFYVTGNSLLRAAFSPIASCMSVTLMSRLMLHLHEIASPGLYINHEKTIAPNGLPRRGEDESSVAFTTLWFWSNTASHDYSTRVTEEEFSSGSVSGVGVAGPSGSGSE</sequence>
<keyword evidence="2" id="KW-1133">Transmembrane helix</keyword>
<feature type="transmembrane region" description="Helical" evidence="2">
    <location>
        <begin position="77"/>
        <end position="95"/>
    </location>
</feature>
<proteinExistence type="predicted"/>
<keyword evidence="5" id="KW-1185">Reference proteome</keyword>
<feature type="transmembrane region" description="Helical" evidence="2">
    <location>
        <begin position="101"/>
        <end position="120"/>
    </location>
</feature>